<feature type="active site" evidence="2">
    <location>
        <position position="356"/>
    </location>
</feature>
<dbReference type="Proteomes" id="UP001165492">
    <property type="component" value="Unassembled WGS sequence"/>
</dbReference>
<evidence type="ECO:0000259" key="3">
    <source>
        <dbReference type="Pfam" id="PF00561"/>
    </source>
</evidence>
<dbReference type="RefSeq" id="WP_229536054.1">
    <property type="nucleotide sequence ID" value="NZ_JAJHJB010000025.1"/>
</dbReference>
<dbReference type="NCBIfam" id="NF001209">
    <property type="entry name" value="PRK00175.1"/>
    <property type="match status" value="1"/>
</dbReference>
<dbReference type="InterPro" id="IPR008220">
    <property type="entry name" value="HAT_MetX-like"/>
</dbReference>
<evidence type="ECO:0000256" key="1">
    <source>
        <dbReference type="ARBA" id="ARBA00022679"/>
    </source>
</evidence>
<comment type="pathway">
    <text evidence="2">Amino-acid biosynthesis; L-methionine biosynthesis via de novo pathway; O-acetyl-L-homoserine from L-homoserine: step 1/1.</text>
</comment>
<reference evidence="4" key="1">
    <citation type="submission" date="2021-11" db="EMBL/GenBank/DDBJ databases">
        <title>Description of a new species Pelosinus isolated from the bottom sediments of Lake Baikal.</title>
        <authorList>
            <person name="Zakharyuk A."/>
        </authorList>
    </citation>
    <scope>NUCLEOTIDE SEQUENCE</scope>
    <source>
        <strain evidence="4">Bkl1</strain>
    </source>
</reference>
<dbReference type="NCBIfam" id="TIGR01392">
    <property type="entry name" value="homoserO_Ac_trn"/>
    <property type="match status" value="1"/>
</dbReference>
<comment type="caution">
    <text evidence="4">The sequence shown here is derived from an EMBL/GenBank/DDBJ whole genome shotgun (WGS) entry which is preliminary data.</text>
</comment>
<comment type="subcellular location">
    <subcellularLocation>
        <location evidence="2">Cytoplasm</location>
    </subcellularLocation>
</comment>
<keyword evidence="2" id="KW-0486">Methionine biosynthesis</keyword>
<comment type="subunit">
    <text evidence="2">Homodimer.</text>
</comment>
<name>A0ABS8HVL9_9FIRM</name>
<dbReference type="PANTHER" id="PTHR32268">
    <property type="entry name" value="HOMOSERINE O-ACETYLTRANSFERASE"/>
    <property type="match status" value="1"/>
</dbReference>
<dbReference type="Gene3D" id="3.40.50.1820">
    <property type="entry name" value="alpha/beta hydrolase"/>
    <property type="match status" value="1"/>
</dbReference>
<dbReference type="Pfam" id="PF00561">
    <property type="entry name" value="Abhydrolase_1"/>
    <property type="match status" value="1"/>
</dbReference>
<dbReference type="EMBL" id="JAJHJB010000025">
    <property type="protein sequence ID" value="MCC5466977.1"/>
    <property type="molecule type" value="Genomic_DNA"/>
</dbReference>
<comment type="similarity">
    <text evidence="2">Belongs to the AB hydrolase superfamily. MetX family.</text>
</comment>
<keyword evidence="2" id="KW-0963">Cytoplasm</keyword>
<proteinExistence type="inferred from homology"/>
<dbReference type="PANTHER" id="PTHR32268:SF11">
    <property type="entry name" value="HOMOSERINE O-ACETYLTRANSFERASE"/>
    <property type="match status" value="1"/>
</dbReference>
<evidence type="ECO:0000256" key="2">
    <source>
        <dbReference type="HAMAP-Rule" id="MF_00296"/>
    </source>
</evidence>
<protein>
    <recommendedName>
        <fullName evidence="2">Homoserine O-acetyltransferase</fullName>
        <shortName evidence="2">HAT</shortName>
        <ecNumber evidence="2">2.3.1.31</ecNumber>
    </recommendedName>
    <alternativeName>
        <fullName evidence="2">Homoserine transacetylase</fullName>
        <shortName evidence="2">HTA</shortName>
    </alternativeName>
</protein>
<comment type="function">
    <text evidence="2">Transfers an acetyl group from acetyl-CoA to L-homoserine, forming acetyl-L-homoserine.</text>
</comment>
<gene>
    <name evidence="2" type="primary">metXA</name>
    <name evidence="4" type="ORF">LMF89_16665</name>
</gene>
<comment type="caution">
    <text evidence="2">Lacks conserved residue(s) required for the propagation of feature annotation.</text>
</comment>
<keyword evidence="1 2" id="KW-0808">Transferase</keyword>
<dbReference type="InterPro" id="IPR000073">
    <property type="entry name" value="AB_hydrolase_1"/>
</dbReference>
<keyword evidence="5" id="KW-1185">Reference proteome</keyword>
<keyword evidence="2" id="KW-0028">Amino-acid biosynthesis</keyword>
<dbReference type="GO" id="GO:0004414">
    <property type="term" value="F:homoserine O-acetyltransferase activity"/>
    <property type="evidence" value="ECO:0007669"/>
    <property type="project" value="UniProtKB-EC"/>
</dbReference>
<dbReference type="InterPro" id="IPR029058">
    <property type="entry name" value="AB_hydrolase_fold"/>
</dbReference>
<sequence>MLLKDSCVLEITITHFSGFKWRSYLKLARVANKEHPLHLSLGGRLDEVVVAYETYGHLSEGGDNVILLNHALTGDSHPSAHTQHDEKGWWEPLVGPGRPLDTEKFFIICANVLGGCQGTTGPASPNPDTGLPYGMNFPEITLLDTVHVQKRLLDVLGVHHVKLIIGGSMGGMQSLEWSVAYPDFMDGVMVIAAPGYASSQSIAYNKVGRQAIILDPEWREGNYYGGIGPEKGLAIARAVGMITYQSEMSMEGKFGRKRRNGCFEIENYLDYQGNSLARRFDANSYLYLLRALDYYNLLKSCNSYEDALSKIRAKVMVVGVSSDILYPPYQQEELVEAMCDSGVDAQYALLESPHGHDGFLIDFHLLRPMIRNFMNHLIK</sequence>
<dbReference type="EC" id="2.3.1.31" evidence="2"/>
<accession>A0ABS8HVL9</accession>
<feature type="binding site" evidence="2">
    <location>
        <position position="237"/>
    </location>
    <ligand>
        <name>substrate</name>
    </ligand>
</feature>
<organism evidence="4 5">
    <name type="scientific">Pelosinus baikalensis</name>
    <dbReference type="NCBI Taxonomy" id="2892015"/>
    <lineage>
        <taxon>Bacteria</taxon>
        <taxon>Bacillati</taxon>
        <taxon>Bacillota</taxon>
        <taxon>Negativicutes</taxon>
        <taxon>Selenomonadales</taxon>
        <taxon>Sporomusaceae</taxon>
        <taxon>Pelosinus</taxon>
    </lineage>
</organism>
<evidence type="ECO:0000313" key="5">
    <source>
        <dbReference type="Proteomes" id="UP001165492"/>
    </source>
</evidence>
<feature type="active site" description="Nucleophile" evidence="2">
    <location>
        <position position="168"/>
    </location>
</feature>
<dbReference type="Gene3D" id="1.10.1740.110">
    <property type="match status" value="1"/>
</dbReference>
<evidence type="ECO:0000313" key="4">
    <source>
        <dbReference type="EMBL" id="MCC5466977.1"/>
    </source>
</evidence>
<dbReference type="SUPFAM" id="SSF53474">
    <property type="entry name" value="alpha/beta-Hydrolases"/>
    <property type="match status" value="1"/>
</dbReference>
<feature type="binding site" evidence="2">
    <location>
        <position position="357"/>
    </location>
    <ligand>
        <name>substrate</name>
    </ligand>
</feature>
<dbReference type="PIRSF" id="PIRSF000443">
    <property type="entry name" value="Homoser_Ac_trans"/>
    <property type="match status" value="1"/>
</dbReference>
<feature type="active site" evidence="2">
    <location>
        <position position="323"/>
    </location>
</feature>
<comment type="catalytic activity">
    <reaction evidence="2">
        <text>L-homoserine + acetyl-CoA = O-acetyl-L-homoserine + CoA</text>
        <dbReference type="Rhea" id="RHEA:13701"/>
        <dbReference type="ChEBI" id="CHEBI:57287"/>
        <dbReference type="ChEBI" id="CHEBI:57288"/>
        <dbReference type="ChEBI" id="CHEBI:57476"/>
        <dbReference type="ChEBI" id="CHEBI:57716"/>
        <dbReference type="EC" id="2.3.1.31"/>
    </reaction>
</comment>
<feature type="domain" description="AB hydrolase-1" evidence="3">
    <location>
        <begin position="64"/>
        <end position="359"/>
    </location>
</feature>
<dbReference type="HAMAP" id="MF_00296">
    <property type="entry name" value="MetX_acyltransf"/>
    <property type="match status" value="1"/>
</dbReference>
<keyword evidence="2 4" id="KW-0012">Acyltransferase</keyword>